<accession>M2YEE7</accession>
<evidence type="ECO:0000259" key="2">
    <source>
        <dbReference type="Pfam" id="PF13670"/>
    </source>
</evidence>
<protein>
    <recommendedName>
        <fullName evidence="2">PepSY domain-containing protein</fullName>
    </recommendedName>
</protein>
<dbReference type="PATRIC" id="fig|1244869.3.peg.617"/>
<dbReference type="Proteomes" id="UP000011744">
    <property type="component" value="Unassembled WGS sequence"/>
</dbReference>
<feature type="domain" description="PepSY" evidence="2">
    <location>
        <begin position="91"/>
        <end position="151"/>
    </location>
</feature>
<proteinExistence type="predicted"/>
<name>M2YEE7_9PROT</name>
<dbReference type="Pfam" id="PF13670">
    <property type="entry name" value="PepSY_2"/>
    <property type="match status" value="2"/>
</dbReference>
<feature type="chain" id="PRO_5004029413" description="PepSY domain-containing protein" evidence="1">
    <location>
        <begin position="24"/>
        <end position="154"/>
    </location>
</feature>
<keyword evidence="1" id="KW-0732">Signal</keyword>
<dbReference type="AlphaFoldDB" id="M2YEE7"/>
<organism evidence="3 4">
    <name type="scientific">Paramagnetospirillum caucaseum</name>
    <dbReference type="NCBI Taxonomy" id="1244869"/>
    <lineage>
        <taxon>Bacteria</taxon>
        <taxon>Pseudomonadati</taxon>
        <taxon>Pseudomonadota</taxon>
        <taxon>Alphaproteobacteria</taxon>
        <taxon>Rhodospirillales</taxon>
        <taxon>Magnetospirillaceae</taxon>
        <taxon>Paramagnetospirillum</taxon>
    </lineage>
</organism>
<feature type="domain" description="PepSY" evidence="2">
    <location>
        <begin position="6"/>
        <end position="83"/>
    </location>
</feature>
<dbReference type="InterPro" id="IPR025711">
    <property type="entry name" value="PepSY"/>
</dbReference>
<sequence>MLTKTALIAATAATLALASFAQAKDKPAGDTLPPAIILDRMVADGHDLRALDLEDGRYLATVRAPSGQLATFAVDARTGELIPEPAHISQTTAREIDADAVKAMLAAAEQGHWNLSELKWKHDAYVVEARDDGGAKARFQVDPATGTVTKATHR</sequence>
<dbReference type="EMBL" id="AONQ01000005">
    <property type="protein sequence ID" value="EME71361.1"/>
    <property type="molecule type" value="Genomic_DNA"/>
</dbReference>
<comment type="caution">
    <text evidence="3">The sequence shown here is derived from an EMBL/GenBank/DDBJ whole genome shotgun (WGS) entry which is preliminary data.</text>
</comment>
<dbReference type="RefSeq" id="WP_008614220.1">
    <property type="nucleotide sequence ID" value="NZ_AONQ01000005.1"/>
</dbReference>
<dbReference type="STRING" id="1244869.H261_03093"/>
<dbReference type="OrthoDB" id="7352945at2"/>
<evidence type="ECO:0000256" key="1">
    <source>
        <dbReference type="SAM" id="SignalP"/>
    </source>
</evidence>
<gene>
    <name evidence="3" type="ORF">H261_03093</name>
</gene>
<reference evidence="3 4" key="1">
    <citation type="journal article" date="2014" name="Genome Announc.">
        <title>Draft Genome Sequence of Magnetospirillum sp. Strain SO-1, a Freshwater Magnetotactic Bacterium Isolated from the Ol'khovka River, Russia.</title>
        <authorList>
            <person name="Grouzdev D.S."/>
            <person name="Dziuba M.V."/>
            <person name="Sukhacheva M.S."/>
            <person name="Mardanov A.V."/>
            <person name="Beletskiy A.V."/>
            <person name="Kuznetsov B.B."/>
            <person name="Skryabin K.G."/>
        </authorList>
    </citation>
    <scope>NUCLEOTIDE SEQUENCE [LARGE SCALE GENOMIC DNA]</scope>
    <source>
        <strain evidence="3 4">SO-1</strain>
    </source>
</reference>
<keyword evidence="4" id="KW-1185">Reference proteome</keyword>
<feature type="signal peptide" evidence="1">
    <location>
        <begin position="1"/>
        <end position="23"/>
    </location>
</feature>
<evidence type="ECO:0000313" key="3">
    <source>
        <dbReference type="EMBL" id="EME71361.1"/>
    </source>
</evidence>
<evidence type="ECO:0000313" key="4">
    <source>
        <dbReference type="Proteomes" id="UP000011744"/>
    </source>
</evidence>